<dbReference type="AlphaFoldDB" id="A0A841HHF1"/>
<evidence type="ECO:0000259" key="1">
    <source>
        <dbReference type="Pfam" id="PF14341"/>
    </source>
</evidence>
<comment type="caution">
    <text evidence="2">The sequence shown here is derived from an EMBL/GenBank/DDBJ whole genome shotgun (WGS) entry which is preliminary data.</text>
</comment>
<proteinExistence type="predicted"/>
<sequence length="172" mass="18621">MRTAFSSQSKQQGAVLAVSMVVLLALTLFALGASQASRSHERMATGLQIRDVAFQTAEAALRAGERSLQAASAACAQQRCSIYARGALPPSPPYESADWWKRHGWRYTADDTEAPVMEAYFVVEEIDDVGDSLALSPGGIDATSTYYRVTAMARPDDSAPIVVQSTFAQRRE</sequence>
<keyword evidence="3" id="KW-1185">Reference proteome</keyword>
<dbReference type="Proteomes" id="UP000588068">
    <property type="component" value="Unassembled WGS sequence"/>
</dbReference>
<organism evidence="2 3">
    <name type="scientific">Povalibacter uvarum</name>
    <dbReference type="NCBI Taxonomy" id="732238"/>
    <lineage>
        <taxon>Bacteria</taxon>
        <taxon>Pseudomonadati</taxon>
        <taxon>Pseudomonadota</taxon>
        <taxon>Gammaproteobacteria</taxon>
        <taxon>Steroidobacterales</taxon>
        <taxon>Steroidobacteraceae</taxon>
        <taxon>Povalibacter</taxon>
    </lineage>
</organism>
<reference evidence="2 3" key="1">
    <citation type="submission" date="2020-08" db="EMBL/GenBank/DDBJ databases">
        <title>Genomic Encyclopedia of Type Strains, Phase IV (KMG-IV): sequencing the most valuable type-strain genomes for metagenomic binning, comparative biology and taxonomic classification.</title>
        <authorList>
            <person name="Goeker M."/>
        </authorList>
    </citation>
    <scope>NUCLEOTIDE SEQUENCE [LARGE SCALE GENOMIC DNA]</scope>
    <source>
        <strain evidence="2 3">DSM 26723</strain>
    </source>
</reference>
<accession>A0A841HHF1</accession>
<protein>
    <submittedName>
        <fullName evidence="2">Type IV pilus assembly protein PilX</fullName>
    </submittedName>
</protein>
<dbReference type="Pfam" id="PF14341">
    <property type="entry name" value="PilX_N"/>
    <property type="match status" value="1"/>
</dbReference>
<evidence type="ECO:0000313" key="2">
    <source>
        <dbReference type="EMBL" id="MBB6091839.1"/>
    </source>
</evidence>
<dbReference type="RefSeq" id="WP_184329613.1">
    <property type="nucleotide sequence ID" value="NZ_JACHHZ010000001.1"/>
</dbReference>
<name>A0A841HHF1_9GAMM</name>
<dbReference type="EMBL" id="JACHHZ010000001">
    <property type="protein sequence ID" value="MBB6091839.1"/>
    <property type="molecule type" value="Genomic_DNA"/>
</dbReference>
<evidence type="ECO:0000313" key="3">
    <source>
        <dbReference type="Proteomes" id="UP000588068"/>
    </source>
</evidence>
<feature type="domain" description="Type 4 fimbrial biogenesis protein PilX N-terminal" evidence="1">
    <location>
        <begin position="12"/>
        <end position="62"/>
    </location>
</feature>
<dbReference type="InterPro" id="IPR025746">
    <property type="entry name" value="PilX_N_dom"/>
</dbReference>
<gene>
    <name evidence="2" type="ORF">HNQ60_000685</name>
</gene>